<proteinExistence type="inferred from homology"/>
<dbReference type="InterPro" id="IPR002347">
    <property type="entry name" value="SDR_fam"/>
</dbReference>
<reference evidence="3" key="1">
    <citation type="journal article" date="2014" name="Front. Microbiol.">
        <title>High frequency of phylogenetically diverse reductive dehalogenase-homologous genes in deep subseafloor sedimentary metagenomes.</title>
        <authorList>
            <person name="Kawai M."/>
            <person name="Futagami T."/>
            <person name="Toyoda A."/>
            <person name="Takaki Y."/>
            <person name="Nishi S."/>
            <person name="Hori S."/>
            <person name="Arai W."/>
            <person name="Tsubouchi T."/>
            <person name="Morono Y."/>
            <person name="Uchiyama I."/>
            <person name="Ito T."/>
            <person name="Fujiyama A."/>
            <person name="Inagaki F."/>
            <person name="Takami H."/>
        </authorList>
    </citation>
    <scope>NUCLEOTIDE SEQUENCE</scope>
    <source>
        <strain evidence="3">Expedition CK06-06</strain>
    </source>
</reference>
<keyword evidence="2" id="KW-0560">Oxidoreductase</keyword>
<protein>
    <recommendedName>
        <fullName evidence="4">Short-chain dehydrogenase/reductase SDR</fullName>
    </recommendedName>
</protein>
<dbReference type="SUPFAM" id="SSF51735">
    <property type="entry name" value="NAD(P)-binding Rossmann-fold domains"/>
    <property type="match status" value="1"/>
</dbReference>
<accession>X1CKS2</accession>
<organism evidence="3">
    <name type="scientific">marine sediment metagenome</name>
    <dbReference type="NCBI Taxonomy" id="412755"/>
    <lineage>
        <taxon>unclassified sequences</taxon>
        <taxon>metagenomes</taxon>
        <taxon>ecological metagenomes</taxon>
    </lineage>
</organism>
<evidence type="ECO:0008006" key="4">
    <source>
        <dbReference type="Google" id="ProtNLM"/>
    </source>
</evidence>
<dbReference type="EMBL" id="BART01027747">
    <property type="protein sequence ID" value="GAG96818.1"/>
    <property type="molecule type" value="Genomic_DNA"/>
</dbReference>
<comment type="similarity">
    <text evidence="1">Belongs to the short-chain dehydrogenases/reductases (SDR) family.</text>
</comment>
<dbReference type="InterPro" id="IPR036291">
    <property type="entry name" value="NAD(P)-bd_dom_sf"/>
</dbReference>
<dbReference type="AlphaFoldDB" id="X1CKS2"/>
<feature type="non-terminal residue" evidence="3">
    <location>
        <position position="173"/>
    </location>
</feature>
<comment type="caution">
    <text evidence="3">The sequence shown here is derived from an EMBL/GenBank/DDBJ whole genome shotgun (WGS) entry which is preliminary data.</text>
</comment>
<evidence type="ECO:0000256" key="1">
    <source>
        <dbReference type="ARBA" id="ARBA00006484"/>
    </source>
</evidence>
<dbReference type="InterPro" id="IPR020904">
    <property type="entry name" value="Sc_DH/Rdtase_CS"/>
</dbReference>
<dbReference type="CDD" id="cd05233">
    <property type="entry name" value="SDR_c"/>
    <property type="match status" value="1"/>
</dbReference>
<sequence>MELANKRALITGASQGLGRAIAQRLAAAGVDIALHYKDSAEKAQQTAQQIKQLSRRSLAVQADLCQPEQVETMLEKIRSELGPLDVLINNAAIFVPTPLEEFDQAIWEQIFEINVFGPAALSQSLGKQMKLRGAGKIINVLDVAAQRPFASHAGYCASKAALASLTKSWAKAL</sequence>
<dbReference type="PRINTS" id="PR00081">
    <property type="entry name" value="GDHRDH"/>
</dbReference>
<dbReference type="PANTHER" id="PTHR43639">
    <property type="entry name" value="OXIDOREDUCTASE, SHORT-CHAIN DEHYDROGENASE/REDUCTASE FAMILY (AFU_ORTHOLOGUE AFUA_5G02870)"/>
    <property type="match status" value="1"/>
</dbReference>
<dbReference type="PRINTS" id="PR00080">
    <property type="entry name" value="SDRFAMILY"/>
</dbReference>
<dbReference type="Gene3D" id="3.40.50.720">
    <property type="entry name" value="NAD(P)-binding Rossmann-like Domain"/>
    <property type="match status" value="1"/>
</dbReference>
<dbReference type="GO" id="GO:0016491">
    <property type="term" value="F:oxidoreductase activity"/>
    <property type="evidence" value="ECO:0007669"/>
    <property type="project" value="UniProtKB-KW"/>
</dbReference>
<gene>
    <name evidence="3" type="ORF">S01H4_49115</name>
</gene>
<evidence type="ECO:0000313" key="3">
    <source>
        <dbReference type="EMBL" id="GAG96818.1"/>
    </source>
</evidence>
<dbReference type="Pfam" id="PF00106">
    <property type="entry name" value="adh_short"/>
    <property type="match status" value="1"/>
</dbReference>
<dbReference type="PANTHER" id="PTHR43639:SF1">
    <property type="entry name" value="SHORT-CHAIN DEHYDROGENASE_REDUCTASE FAMILY PROTEIN"/>
    <property type="match status" value="1"/>
</dbReference>
<dbReference type="PROSITE" id="PS00061">
    <property type="entry name" value="ADH_SHORT"/>
    <property type="match status" value="1"/>
</dbReference>
<name>X1CKS2_9ZZZZ</name>
<evidence type="ECO:0000256" key="2">
    <source>
        <dbReference type="ARBA" id="ARBA00023002"/>
    </source>
</evidence>